<protein>
    <submittedName>
        <fullName evidence="2">GNAT family N-acetyltransferase</fullName>
        <ecNumber evidence="2">2.3.1.-</ecNumber>
    </submittedName>
</protein>
<dbReference type="CDD" id="cd04301">
    <property type="entry name" value="NAT_SF"/>
    <property type="match status" value="1"/>
</dbReference>
<accession>A0ABU7ZBB2</accession>
<evidence type="ECO:0000259" key="1">
    <source>
        <dbReference type="PROSITE" id="PS51186"/>
    </source>
</evidence>
<dbReference type="PROSITE" id="PS51186">
    <property type="entry name" value="GNAT"/>
    <property type="match status" value="1"/>
</dbReference>
<dbReference type="RefSeq" id="WP_332903242.1">
    <property type="nucleotide sequence ID" value="NZ_JBAGLP010000120.1"/>
</dbReference>
<dbReference type="Pfam" id="PF00583">
    <property type="entry name" value="Acetyltransf_1"/>
    <property type="match status" value="1"/>
</dbReference>
<dbReference type="InterPro" id="IPR000182">
    <property type="entry name" value="GNAT_dom"/>
</dbReference>
<proteinExistence type="predicted"/>
<sequence>MRVVDLSSHDVDDVVGLFADDGGYSCRVAGRPATRQDAVDALTARPPGTDPAAKTVLGAYDDAGVLVGLLDVIRGWPEADHAHVGLLQTAAGRHRQGLGRALHAALERRAERWPEVTTLRLAVVDANREVAEPFWRALGYAPTGGATPFAAGSVESPARVWTRPVTRRGTAGPGGVVGPSLGA</sequence>
<feature type="domain" description="N-acetyltransferase" evidence="1">
    <location>
        <begin position="1"/>
        <end position="166"/>
    </location>
</feature>
<reference evidence="2" key="2">
    <citation type="submission" date="2024-02" db="EMBL/GenBank/DDBJ databases">
        <authorList>
            <person name="Prathaban M."/>
            <person name="Mythili R."/>
            <person name="Sharmila Devi N."/>
            <person name="Sobanaa M."/>
            <person name="Prathiviraj R."/>
            <person name="Selvin J."/>
        </authorList>
    </citation>
    <scope>NUCLEOTIDE SEQUENCE</scope>
    <source>
        <strain evidence="2">MP1014</strain>
    </source>
</reference>
<dbReference type="InterPro" id="IPR016181">
    <property type="entry name" value="Acyl_CoA_acyltransferase"/>
</dbReference>
<organism evidence="2 3">
    <name type="scientific">Isoptericola haloaureus</name>
    <dbReference type="NCBI Taxonomy" id="1542902"/>
    <lineage>
        <taxon>Bacteria</taxon>
        <taxon>Bacillati</taxon>
        <taxon>Actinomycetota</taxon>
        <taxon>Actinomycetes</taxon>
        <taxon>Micrococcales</taxon>
        <taxon>Promicromonosporaceae</taxon>
        <taxon>Isoptericola</taxon>
    </lineage>
</organism>
<keyword evidence="2" id="KW-0012">Acyltransferase</keyword>
<keyword evidence="3" id="KW-1185">Reference proteome</keyword>
<comment type="caution">
    <text evidence="2">The sequence shown here is derived from an EMBL/GenBank/DDBJ whole genome shotgun (WGS) entry which is preliminary data.</text>
</comment>
<dbReference type="EMBL" id="JBAGLP010000120">
    <property type="protein sequence ID" value="MEG3616815.1"/>
    <property type="molecule type" value="Genomic_DNA"/>
</dbReference>
<keyword evidence="2" id="KW-0808">Transferase</keyword>
<dbReference type="GO" id="GO:0016746">
    <property type="term" value="F:acyltransferase activity"/>
    <property type="evidence" value="ECO:0007669"/>
    <property type="project" value="UniProtKB-KW"/>
</dbReference>
<dbReference type="Proteomes" id="UP001310387">
    <property type="component" value="Unassembled WGS sequence"/>
</dbReference>
<evidence type="ECO:0000313" key="3">
    <source>
        <dbReference type="Proteomes" id="UP001310387"/>
    </source>
</evidence>
<dbReference type="EC" id="2.3.1.-" evidence="2"/>
<reference evidence="2" key="1">
    <citation type="journal article" date="2024" name="Antonie Van Leeuwenhoek">
        <title>Isoptericola haloaureus sp. nov., a dimorphic actinobacterium isolated from mangrove sediments of southeast India, implicating biosaline agricultural significance through nitrogen fixation and salt tolerance genes.</title>
        <authorList>
            <person name="Prathaban M."/>
            <person name="Prathiviraj R."/>
            <person name="Ravichandran M."/>
            <person name="Natarajan S.D."/>
            <person name="Sobanaa M."/>
            <person name="Hari Krishna Kumar S."/>
            <person name="Chandrasekar V."/>
            <person name="Selvin J."/>
        </authorList>
    </citation>
    <scope>NUCLEOTIDE SEQUENCE</scope>
    <source>
        <strain evidence="2">MP1014</strain>
    </source>
</reference>
<dbReference type="Gene3D" id="3.40.630.30">
    <property type="match status" value="1"/>
</dbReference>
<dbReference type="SUPFAM" id="SSF55729">
    <property type="entry name" value="Acyl-CoA N-acyltransferases (Nat)"/>
    <property type="match status" value="1"/>
</dbReference>
<evidence type="ECO:0000313" key="2">
    <source>
        <dbReference type="EMBL" id="MEG3616815.1"/>
    </source>
</evidence>
<name>A0ABU7ZBB2_9MICO</name>
<gene>
    <name evidence="2" type="ORF">V5O49_16945</name>
</gene>